<dbReference type="PROSITE" id="PS51094">
    <property type="entry name" value="PTS_EIIA_TYPE_2"/>
    <property type="match status" value="1"/>
</dbReference>
<dbReference type="InterPro" id="IPR050893">
    <property type="entry name" value="Sugar_PTS"/>
</dbReference>
<organism evidence="8 9">
    <name type="scientific">Yersinia alsatica</name>
    <dbReference type="NCBI Taxonomy" id="2890317"/>
    <lineage>
        <taxon>Bacteria</taxon>
        <taxon>Pseudomonadati</taxon>
        <taxon>Pseudomonadota</taxon>
        <taxon>Gammaproteobacteria</taxon>
        <taxon>Enterobacterales</taxon>
        <taxon>Yersiniaceae</taxon>
        <taxon>Yersinia</taxon>
    </lineage>
</organism>
<evidence type="ECO:0000259" key="7">
    <source>
        <dbReference type="PROSITE" id="PS51094"/>
    </source>
</evidence>
<keyword evidence="1" id="KW-0813">Transport</keyword>
<proteinExistence type="predicted"/>
<dbReference type="GeneID" id="75139693"/>
<dbReference type="PANTHER" id="PTHR30181:SF2">
    <property type="entry name" value="PTS SYSTEM MANNITOL-SPECIFIC EIICBA COMPONENT"/>
    <property type="match status" value="1"/>
</dbReference>
<accession>A0ABY5UUX7</accession>
<dbReference type="PANTHER" id="PTHR30181">
    <property type="entry name" value="MANNITOL PERMEASE IIC COMPONENT"/>
    <property type="match status" value="1"/>
</dbReference>
<keyword evidence="4" id="KW-0808">Transferase</keyword>
<dbReference type="InterPro" id="IPR002178">
    <property type="entry name" value="PTS_EIIA_type-2_dom"/>
</dbReference>
<evidence type="ECO:0000256" key="4">
    <source>
        <dbReference type="ARBA" id="ARBA00022679"/>
    </source>
</evidence>
<dbReference type="SUPFAM" id="SSF55804">
    <property type="entry name" value="Phoshotransferase/anion transport protein"/>
    <property type="match status" value="1"/>
</dbReference>
<reference evidence="8" key="1">
    <citation type="submission" date="2022-08" db="EMBL/GenBank/DDBJ databases">
        <authorList>
            <person name="Bogun A."/>
            <person name="Kislichkina A."/>
            <person name="Solomentsev V."/>
            <person name="Skryabin Y."/>
            <person name="Sizova A."/>
            <person name="Platonov M."/>
            <person name="Dentovskaya S."/>
        </authorList>
    </citation>
    <scope>NUCLEOTIDE SEQUENCE</scope>
    <source>
        <strain evidence="8">SCPM-O-B-7604</strain>
    </source>
</reference>
<gene>
    <name evidence="8" type="ORF">N0H69_06800</name>
</gene>
<dbReference type="CDD" id="cd00211">
    <property type="entry name" value="PTS_IIA_fru"/>
    <property type="match status" value="1"/>
</dbReference>
<evidence type="ECO:0000256" key="6">
    <source>
        <dbReference type="ARBA" id="ARBA00022777"/>
    </source>
</evidence>
<dbReference type="PROSITE" id="PS00372">
    <property type="entry name" value="PTS_EIIA_TYPE_2_HIS"/>
    <property type="match status" value="1"/>
</dbReference>
<feature type="domain" description="PTS EIIA type-2" evidence="7">
    <location>
        <begin position="3"/>
        <end position="142"/>
    </location>
</feature>
<sequence>MDGILNIESILLGASFLHKSDAIRKAGEILQSSGYVTEKYIDLMLKREAMTSTFMGNNLAIPHGVDGSESEIVRSGISVIQIPEGVSFGDGAVAYVVIGIAGKDGSHLDILNQIAIACMEEENIEKIRYAKSRQEILDVLGL</sequence>
<keyword evidence="6" id="KW-0418">Kinase</keyword>
<dbReference type="Gene3D" id="3.40.930.10">
    <property type="entry name" value="Mannitol-specific EII, Chain A"/>
    <property type="match status" value="1"/>
</dbReference>
<name>A0ABY5UUX7_9GAMM</name>
<keyword evidence="3 8" id="KW-0762">Sugar transport</keyword>
<keyword evidence="2" id="KW-0597">Phosphoprotein</keyword>
<dbReference type="Pfam" id="PF00359">
    <property type="entry name" value="PTS_EIIA_2"/>
    <property type="match status" value="1"/>
</dbReference>
<dbReference type="RefSeq" id="WP_050150862.1">
    <property type="nucleotide sequence ID" value="NZ_CP104006.1"/>
</dbReference>
<evidence type="ECO:0000313" key="8">
    <source>
        <dbReference type="EMBL" id="UWM46525.1"/>
    </source>
</evidence>
<evidence type="ECO:0000256" key="1">
    <source>
        <dbReference type="ARBA" id="ARBA00022448"/>
    </source>
</evidence>
<protein>
    <submittedName>
        <fullName evidence="8">PTS sugar transporter subunit IIA</fullName>
    </submittedName>
</protein>
<dbReference type="InterPro" id="IPR016152">
    <property type="entry name" value="PTrfase/Anion_transptr"/>
</dbReference>
<keyword evidence="5" id="KW-0598">Phosphotransferase system</keyword>
<keyword evidence="9" id="KW-1185">Reference proteome</keyword>
<evidence type="ECO:0000256" key="3">
    <source>
        <dbReference type="ARBA" id="ARBA00022597"/>
    </source>
</evidence>
<evidence type="ECO:0000256" key="5">
    <source>
        <dbReference type="ARBA" id="ARBA00022683"/>
    </source>
</evidence>
<dbReference type="Proteomes" id="UP001057860">
    <property type="component" value="Chromosome"/>
</dbReference>
<evidence type="ECO:0000256" key="2">
    <source>
        <dbReference type="ARBA" id="ARBA00022553"/>
    </source>
</evidence>
<dbReference type="EMBL" id="CP104006">
    <property type="protein sequence ID" value="UWM46525.1"/>
    <property type="molecule type" value="Genomic_DNA"/>
</dbReference>
<evidence type="ECO:0000313" key="9">
    <source>
        <dbReference type="Proteomes" id="UP001057860"/>
    </source>
</evidence>